<evidence type="ECO:0000313" key="3">
    <source>
        <dbReference type="Proteomes" id="UP001501771"/>
    </source>
</evidence>
<reference evidence="2 3" key="1">
    <citation type="journal article" date="2019" name="Int. J. Syst. Evol. Microbiol.">
        <title>The Global Catalogue of Microorganisms (GCM) 10K type strain sequencing project: providing services to taxonomists for standard genome sequencing and annotation.</title>
        <authorList>
            <consortium name="The Broad Institute Genomics Platform"/>
            <consortium name="The Broad Institute Genome Sequencing Center for Infectious Disease"/>
            <person name="Wu L."/>
            <person name="Ma J."/>
        </authorList>
    </citation>
    <scope>NUCLEOTIDE SEQUENCE [LARGE SCALE GENOMIC DNA]</scope>
    <source>
        <strain evidence="2 3">JCM 16022</strain>
    </source>
</reference>
<feature type="region of interest" description="Disordered" evidence="1">
    <location>
        <begin position="39"/>
        <end position="62"/>
    </location>
</feature>
<name>A0ABN3A9Q2_9ACTN</name>
<organism evidence="2 3">
    <name type="scientific">Nocardioides koreensis</name>
    <dbReference type="NCBI Taxonomy" id="433651"/>
    <lineage>
        <taxon>Bacteria</taxon>
        <taxon>Bacillati</taxon>
        <taxon>Actinomycetota</taxon>
        <taxon>Actinomycetes</taxon>
        <taxon>Propionibacteriales</taxon>
        <taxon>Nocardioidaceae</taxon>
        <taxon>Nocardioides</taxon>
    </lineage>
</organism>
<dbReference type="EMBL" id="BAAAQR010000019">
    <property type="protein sequence ID" value="GAA2156342.1"/>
    <property type="molecule type" value="Genomic_DNA"/>
</dbReference>
<proteinExistence type="predicted"/>
<gene>
    <name evidence="2" type="ORF">GCM10009844_44530</name>
</gene>
<sequence length="330" mass="34897">MLTASLCGREGATSAEWHVPARIAAMALTVGCAPVASETLASDGSRPGRSAISKSAAADPAADPAGAYTPFVYEPEFPGEINSHLATGCRDEILAAGHDPAADWVLVLSNRNTLRRQVIARRDDEAVRVECRLQDVILPRNVPEPIATDDSGILLQCGSVAGHDFTGWSVLTSMAAAQGVEAVLASTNGYTAYCSLQPPGWDSGSGQVVDLPVLSDVQLGRRQSGDGHDLVGERSFNGSSLSIKTAHTPIAGQLWHGSGTLYDERGQIATDARRIVFTFADTGERFVVPVVRGRWAARIHRPDATRALGQYRAVIADRAGGLLSEYTSPP</sequence>
<dbReference type="Proteomes" id="UP001501771">
    <property type="component" value="Unassembled WGS sequence"/>
</dbReference>
<comment type="caution">
    <text evidence="2">The sequence shown here is derived from an EMBL/GenBank/DDBJ whole genome shotgun (WGS) entry which is preliminary data.</text>
</comment>
<accession>A0ABN3A9Q2</accession>
<evidence type="ECO:0000313" key="2">
    <source>
        <dbReference type="EMBL" id="GAA2156342.1"/>
    </source>
</evidence>
<protein>
    <submittedName>
        <fullName evidence="2">Uncharacterized protein</fullName>
    </submittedName>
</protein>
<evidence type="ECO:0000256" key="1">
    <source>
        <dbReference type="SAM" id="MobiDB-lite"/>
    </source>
</evidence>
<keyword evidence="3" id="KW-1185">Reference proteome</keyword>